<protein>
    <submittedName>
        <fullName evidence="3">TIGR00266 family protein</fullName>
    </submittedName>
</protein>
<dbReference type="NCBIfam" id="TIGR00266">
    <property type="entry name" value="TIGR00266 family protein"/>
    <property type="match status" value="1"/>
</dbReference>
<accession>A0ABV7UWC4</accession>
<name>A0ABV7UWC4_9GAMM</name>
<feature type="region of interest" description="Disordered" evidence="1">
    <location>
        <begin position="47"/>
        <end position="73"/>
    </location>
</feature>
<dbReference type="PANTHER" id="PTHR43657:SF1">
    <property type="entry name" value="ALTERED INHERITANCE OF MITOCHONDRIA PROTEIN 24, MITOCHONDRIAL"/>
    <property type="match status" value="1"/>
</dbReference>
<dbReference type="InterPro" id="IPR025640">
    <property type="entry name" value="GYF_2"/>
</dbReference>
<dbReference type="Proteomes" id="UP001595724">
    <property type="component" value="Unassembled WGS sequence"/>
</dbReference>
<feature type="compositionally biased region" description="Low complexity" evidence="1">
    <location>
        <begin position="50"/>
        <end position="60"/>
    </location>
</feature>
<dbReference type="Pfam" id="PF14237">
    <property type="entry name" value="GYF_2"/>
    <property type="match status" value="1"/>
</dbReference>
<reference evidence="4" key="1">
    <citation type="journal article" date="2019" name="Int. J. Syst. Evol. Microbiol.">
        <title>The Global Catalogue of Microorganisms (GCM) 10K type strain sequencing project: providing services to taxonomists for standard genome sequencing and annotation.</title>
        <authorList>
            <consortium name="The Broad Institute Genomics Platform"/>
            <consortium name="The Broad Institute Genome Sequencing Center for Infectious Disease"/>
            <person name="Wu L."/>
            <person name="Ma J."/>
        </authorList>
    </citation>
    <scope>NUCLEOTIDE SEQUENCE [LARGE SCALE GENOMIC DNA]</scope>
    <source>
        <strain evidence="4">KCTC 42211</strain>
    </source>
</reference>
<dbReference type="Pfam" id="PF01987">
    <property type="entry name" value="AIM24"/>
    <property type="match status" value="1"/>
</dbReference>
<evidence type="ECO:0000259" key="2">
    <source>
        <dbReference type="Pfam" id="PF14237"/>
    </source>
</evidence>
<dbReference type="RefSeq" id="WP_386710224.1">
    <property type="nucleotide sequence ID" value="NZ_JBHRYF010000008.1"/>
</dbReference>
<comment type="caution">
    <text evidence="3">The sequence shown here is derived from an EMBL/GenBank/DDBJ whole genome shotgun (WGS) entry which is preliminary data.</text>
</comment>
<dbReference type="SUPFAM" id="SSF51219">
    <property type="entry name" value="TRAP-like"/>
    <property type="match status" value="1"/>
</dbReference>
<sequence>MAKWYFSSGSNSARVGPLDENAAHAHAQQHPEDLCWREGMPAWRPVGDVPELAPSANAPPALMPPLPSTGSGRGQADEIDYRIVGGDMQFVEIELDPGESAISEAGALMYKDSAVQMDTVFGDGSHAGQGGGVFNKLLSAGKRVVSGESLFTTMFTHTGQGKAKVAFAAPYPGTVMAMKLSDHGGRLVCQKDSFLAGARGVSVGIHFQRKILTGLFGGEGFIMQKLEGDGWVFVHAGGTVMERQLAAGERIDVDTGCVVAFHPGVDMDVKAVGGIKSMLFGGEGMFLATLTGPGTVWLQSLPFSRMAGRMLAAAPQSGGKDRGEGSMLGGIGRLLDGDNSF</sequence>
<feature type="region of interest" description="Disordered" evidence="1">
    <location>
        <begin position="314"/>
        <end position="341"/>
    </location>
</feature>
<evidence type="ECO:0000256" key="1">
    <source>
        <dbReference type="SAM" id="MobiDB-lite"/>
    </source>
</evidence>
<dbReference type="PANTHER" id="PTHR43657">
    <property type="entry name" value="TRYPTOPHAN RNA-BINDING ATTENUATOR PROTEIN-LIKE PROTEIN"/>
    <property type="match status" value="1"/>
</dbReference>
<evidence type="ECO:0000313" key="4">
    <source>
        <dbReference type="Proteomes" id="UP001595724"/>
    </source>
</evidence>
<dbReference type="EMBL" id="JBHRYF010000008">
    <property type="protein sequence ID" value="MFC3660562.1"/>
    <property type="molecule type" value="Genomic_DNA"/>
</dbReference>
<feature type="domain" description="GYF" evidence="2">
    <location>
        <begin position="4"/>
        <end position="52"/>
    </location>
</feature>
<dbReference type="InterPro" id="IPR016031">
    <property type="entry name" value="Trp_RNA-bd_attenuator-like_dom"/>
</dbReference>
<organism evidence="3 4">
    <name type="scientific">Luteimonas notoginsengisoli</name>
    <dbReference type="NCBI Taxonomy" id="1578200"/>
    <lineage>
        <taxon>Bacteria</taxon>
        <taxon>Pseudomonadati</taxon>
        <taxon>Pseudomonadota</taxon>
        <taxon>Gammaproteobacteria</taxon>
        <taxon>Lysobacterales</taxon>
        <taxon>Lysobacteraceae</taxon>
        <taxon>Luteimonas</taxon>
    </lineage>
</organism>
<keyword evidence="4" id="KW-1185">Reference proteome</keyword>
<evidence type="ECO:0000313" key="3">
    <source>
        <dbReference type="EMBL" id="MFC3660562.1"/>
    </source>
</evidence>
<proteinExistence type="predicted"/>
<dbReference type="InterPro" id="IPR002838">
    <property type="entry name" value="AIM24"/>
</dbReference>
<dbReference type="InterPro" id="IPR036983">
    <property type="entry name" value="AIM24_sf"/>
</dbReference>
<dbReference type="Gene3D" id="3.60.160.10">
    <property type="entry name" value="Mitochondrial biogenesis AIM24"/>
    <property type="match status" value="1"/>
</dbReference>
<gene>
    <name evidence="3" type="ORF">ACFOM9_10830</name>
</gene>